<protein>
    <submittedName>
        <fullName evidence="5">AraC family transcriptional regulator</fullName>
    </submittedName>
</protein>
<evidence type="ECO:0000256" key="1">
    <source>
        <dbReference type="ARBA" id="ARBA00023015"/>
    </source>
</evidence>
<dbReference type="Pfam" id="PF02311">
    <property type="entry name" value="AraC_binding"/>
    <property type="match status" value="1"/>
</dbReference>
<dbReference type="Gene3D" id="2.60.120.10">
    <property type="entry name" value="Jelly Rolls"/>
    <property type="match status" value="1"/>
</dbReference>
<dbReference type="Pfam" id="PF12833">
    <property type="entry name" value="HTH_18"/>
    <property type="match status" value="1"/>
</dbReference>
<dbReference type="InterPro" id="IPR014710">
    <property type="entry name" value="RmlC-like_jellyroll"/>
</dbReference>
<keyword evidence="1" id="KW-0805">Transcription regulation</keyword>
<dbReference type="SUPFAM" id="SSF51215">
    <property type="entry name" value="Regulatory protein AraC"/>
    <property type="match status" value="1"/>
</dbReference>
<dbReference type="PANTHER" id="PTHR43280:SF34">
    <property type="entry name" value="ARAC-FAMILY TRANSCRIPTIONAL REGULATOR"/>
    <property type="match status" value="1"/>
</dbReference>
<dbReference type="PANTHER" id="PTHR43280">
    <property type="entry name" value="ARAC-FAMILY TRANSCRIPTIONAL REGULATOR"/>
    <property type="match status" value="1"/>
</dbReference>
<keyword evidence="3" id="KW-0804">Transcription</keyword>
<dbReference type="SUPFAM" id="SSF46689">
    <property type="entry name" value="Homeodomain-like"/>
    <property type="match status" value="2"/>
</dbReference>
<organism evidence="5 6">
    <name type="scientific">Vagococcus lutrae</name>
    <dbReference type="NCBI Taxonomy" id="81947"/>
    <lineage>
        <taxon>Bacteria</taxon>
        <taxon>Bacillati</taxon>
        <taxon>Bacillota</taxon>
        <taxon>Bacilli</taxon>
        <taxon>Lactobacillales</taxon>
        <taxon>Enterococcaceae</taxon>
        <taxon>Vagococcus</taxon>
    </lineage>
</organism>
<reference evidence="5" key="1">
    <citation type="submission" date="2023-01" db="EMBL/GenBank/DDBJ databases">
        <title>Oxazolidinone resistance genes in florfenicol resistant enterococci from beef cattle and veal calves at slaughter.</title>
        <authorList>
            <person name="Biggel M."/>
        </authorList>
    </citation>
    <scope>NUCLEOTIDE SEQUENCE</scope>
    <source>
        <strain evidence="5">K204-1</strain>
    </source>
</reference>
<dbReference type="Gene3D" id="1.10.10.60">
    <property type="entry name" value="Homeodomain-like"/>
    <property type="match status" value="2"/>
</dbReference>
<dbReference type="InterPro" id="IPR037923">
    <property type="entry name" value="HTH-like"/>
</dbReference>
<dbReference type="Proteomes" id="UP001179600">
    <property type="component" value="Chromosome"/>
</dbReference>
<gene>
    <name evidence="5" type="ORF">PML95_08580</name>
</gene>
<dbReference type="GO" id="GO:0003700">
    <property type="term" value="F:DNA-binding transcription factor activity"/>
    <property type="evidence" value="ECO:0007669"/>
    <property type="project" value="InterPro"/>
</dbReference>
<dbReference type="InterPro" id="IPR009057">
    <property type="entry name" value="Homeodomain-like_sf"/>
</dbReference>
<evidence type="ECO:0000259" key="4">
    <source>
        <dbReference type="PROSITE" id="PS01124"/>
    </source>
</evidence>
<evidence type="ECO:0000256" key="2">
    <source>
        <dbReference type="ARBA" id="ARBA00023125"/>
    </source>
</evidence>
<evidence type="ECO:0000313" key="6">
    <source>
        <dbReference type="Proteomes" id="UP001179600"/>
    </source>
</evidence>
<dbReference type="InterPro" id="IPR018060">
    <property type="entry name" value="HTH_AraC"/>
</dbReference>
<name>A0AAE9XE12_9ENTE</name>
<evidence type="ECO:0000256" key="3">
    <source>
        <dbReference type="ARBA" id="ARBA00023163"/>
    </source>
</evidence>
<dbReference type="InterPro" id="IPR018062">
    <property type="entry name" value="HTH_AraC-typ_CS"/>
</dbReference>
<keyword evidence="2" id="KW-0238">DNA-binding</keyword>
<dbReference type="InterPro" id="IPR003313">
    <property type="entry name" value="AraC-bd"/>
</dbReference>
<dbReference type="AlphaFoldDB" id="A0AAE9XE12"/>
<proteinExistence type="predicted"/>
<dbReference type="EMBL" id="CP116507">
    <property type="protein sequence ID" value="WCG22442.1"/>
    <property type="molecule type" value="Genomic_DNA"/>
</dbReference>
<dbReference type="GO" id="GO:0043565">
    <property type="term" value="F:sequence-specific DNA binding"/>
    <property type="evidence" value="ECO:0007669"/>
    <property type="project" value="InterPro"/>
</dbReference>
<dbReference type="SMART" id="SM00342">
    <property type="entry name" value="HTH_ARAC"/>
    <property type="match status" value="1"/>
</dbReference>
<sequence length="293" mass="34735">MLNYELFDFTKEELPFIIKIHDELQIETPSHWHRAFEICFTIEGSINEFKINGIPYKTKKGDILLVNPNEIHSIKVNTPAGKTHKAMTIIFSYEFMLKNIEKFRYRHYQIPNNEKLTAVQKKTLKNIQEKLNAVVEIKSSNYELKKSKLMTLVFSVLHDLTESFSILKDEPNDIFSGGEDMTWINEVIFFIKENYSKPLSIESMSGHFHLSSSYFSRKFKKQMNISVMNYVYLIRLNQAHNLIVNSDHSIQYISDRCGFPNTNSFNRYFKEKYKETPLKYRHKVNYQNYDLSF</sequence>
<feature type="domain" description="HTH araC/xylS-type" evidence="4">
    <location>
        <begin position="185"/>
        <end position="283"/>
    </location>
</feature>
<accession>A0AAE9XE12</accession>
<dbReference type="RefSeq" id="WP_272163253.1">
    <property type="nucleotide sequence ID" value="NZ_CP116507.1"/>
</dbReference>
<dbReference type="PROSITE" id="PS00041">
    <property type="entry name" value="HTH_ARAC_FAMILY_1"/>
    <property type="match status" value="1"/>
</dbReference>
<evidence type="ECO:0000313" key="5">
    <source>
        <dbReference type="EMBL" id="WCG22442.1"/>
    </source>
</evidence>
<dbReference type="PROSITE" id="PS01124">
    <property type="entry name" value="HTH_ARAC_FAMILY_2"/>
    <property type="match status" value="1"/>
</dbReference>